<dbReference type="EMBL" id="ML179163">
    <property type="protein sequence ID" value="THU97080.1"/>
    <property type="molecule type" value="Genomic_DNA"/>
</dbReference>
<dbReference type="Gene3D" id="1.20.1250.20">
    <property type="entry name" value="MFS general substrate transporter like domains"/>
    <property type="match status" value="1"/>
</dbReference>
<dbReference type="AlphaFoldDB" id="A0A4S8M4W0"/>
<feature type="non-terminal residue" evidence="2">
    <location>
        <position position="142"/>
    </location>
</feature>
<keyword evidence="1" id="KW-1133">Transmembrane helix</keyword>
<name>A0A4S8M4W0_DENBC</name>
<proteinExistence type="predicted"/>
<organism evidence="2 3">
    <name type="scientific">Dendrothele bispora (strain CBS 962.96)</name>
    <dbReference type="NCBI Taxonomy" id="1314807"/>
    <lineage>
        <taxon>Eukaryota</taxon>
        <taxon>Fungi</taxon>
        <taxon>Dikarya</taxon>
        <taxon>Basidiomycota</taxon>
        <taxon>Agaricomycotina</taxon>
        <taxon>Agaricomycetes</taxon>
        <taxon>Agaricomycetidae</taxon>
        <taxon>Agaricales</taxon>
        <taxon>Agaricales incertae sedis</taxon>
        <taxon>Dendrothele</taxon>
    </lineage>
</organism>
<evidence type="ECO:0000313" key="3">
    <source>
        <dbReference type="Proteomes" id="UP000297245"/>
    </source>
</evidence>
<dbReference type="SUPFAM" id="SSF103473">
    <property type="entry name" value="MFS general substrate transporter"/>
    <property type="match status" value="1"/>
</dbReference>
<evidence type="ECO:0000313" key="2">
    <source>
        <dbReference type="EMBL" id="THU97080.1"/>
    </source>
</evidence>
<feature type="non-terminal residue" evidence="2">
    <location>
        <position position="1"/>
    </location>
</feature>
<evidence type="ECO:0000256" key="1">
    <source>
        <dbReference type="SAM" id="Phobius"/>
    </source>
</evidence>
<dbReference type="InterPro" id="IPR036259">
    <property type="entry name" value="MFS_trans_sf"/>
</dbReference>
<dbReference type="InterPro" id="IPR050327">
    <property type="entry name" value="Proton-linked_MCT"/>
</dbReference>
<feature type="transmembrane region" description="Helical" evidence="1">
    <location>
        <begin position="90"/>
        <end position="115"/>
    </location>
</feature>
<protein>
    <recommendedName>
        <fullName evidence="4">Major facilitator superfamily (MFS) profile domain-containing protein</fullName>
    </recommendedName>
</protein>
<dbReference type="PANTHER" id="PTHR11360:SF284">
    <property type="entry name" value="EG:103B4.3 PROTEIN-RELATED"/>
    <property type="match status" value="1"/>
</dbReference>
<keyword evidence="1" id="KW-0472">Membrane</keyword>
<feature type="transmembrane region" description="Helical" evidence="1">
    <location>
        <begin position="57"/>
        <end position="78"/>
    </location>
</feature>
<dbReference type="Proteomes" id="UP000297245">
    <property type="component" value="Unassembled WGS sequence"/>
</dbReference>
<dbReference type="PANTHER" id="PTHR11360">
    <property type="entry name" value="MONOCARBOXYLATE TRANSPORTER"/>
    <property type="match status" value="1"/>
</dbReference>
<evidence type="ECO:0008006" key="4">
    <source>
        <dbReference type="Google" id="ProtNLM"/>
    </source>
</evidence>
<keyword evidence="1" id="KW-0812">Transmembrane</keyword>
<accession>A0A4S8M4W0</accession>
<dbReference type="OrthoDB" id="2213137at2759"/>
<reference evidence="2 3" key="1">
    <citation type="journal article" date="2019" name="Nat. Ecol. Evol.">
        <title>Megaphylogeny resolves global patterns of mushroom evolution.</title>
        <authorList>
            <person name="Varga T."/>
            <person name="Krizsan K."/>
            <person name="Foldi C."/>
            <person name="Dima B."/>
            <person name="Sanchez-Garcia M."/>
            <person name="Sanchez-Ramirez S."/>
            <person name="Szollosi G.J."/>
            <person name="Szarkandi J.G."/>
            <person name="Papp V."/>
            <person name="Albert L."/>
            <person name="Andreopoulos W."/>
            <person name="Angelini C."/>
            <person name="Antonin V."/>
            <person name="Barry K.W."/>
            <person name="Bougher N.L."/>
            <person name="Buchanan P."/>
            <person name="Buyck B."/>
            <person name="Bense V."/>
            <person name="Catcheside P."/>
            <person name="Chovatia M."/>
            <person name="Cooper J."/>
            <person name="Damon W."/>
            <person name="Desjardin D."/>
            <person name="Finy P."/>
            <person name="Geml J."/>
            <person name="Haridas S."/>
            <person name="Hughes K."/>
            <person name="Justo A."/>
            <person name="Karasinski D."/>
            <person name="Kautmanova I."/>
            <person name="Kiss B."/>
            <person name="Kocsube S."/>
            <person name="Kotiranta H."/>
            <person name="LaButti K.M."/>
            <person name="Lechner B.E."/>
            <person name="Liimatainen K."/>
            <person name="Lipzen A."/>
            <person name="Lukacs Z."/>
            <person name="Mihaltcheva S."/>
            <person name="Morgado L.N."/>
            <person name="Niskanen T."/>
            <person name="Noordeloos M.E."/>
            <person name="Ohm R.A."/>
            <person name="Ortiz-Santana B."/>
            <person name="Ovrebo C."/>
            <person name="Racz N."/>
            <person name="Riley R."/>
            <person name="Savchenko A."/>
            <person name="Shiryaev A."/>
            <person name="Soop K."/>
            <person name="Spirin V."/>
            <person name="Szebenyi C."/>
            <person name="Tomsovsky M."/>
            <person name="Tulloss R.E."/>
            <person name="Uehling J."/>
            <person name="Grigoriev I.V."/>
            <person name="Vagvolgyi C."/>
            <person name="Papp T."/>
            <person name="Martin F.M."/>
            <person name="Miettinen O."/>
            <person name="Hibbett D.S."/>
            <person name="Nagy L.G."/>
        </authorList>
    </citation>
    <scope>NUCLEOTIDE SEQUENCE [LARGE SCALE GENOMIC DNA]</scope>
    <source>
        <strain evidence="2 3">CBS 962.96</strain>
    </source>
</reference>
<keyword evidence="3" id="KW-1185">Reference proteome</keyword>
<gene>
    <name evidence="2" type="ORF">K435DRAFT_608236</name>
</gene>
<sequence>SAQDGATAAALIAGFSALGRIVMGHVGDRIGPAHTLILCQTISRILQMTFWPFTRKFASSLAFSSLFGFTSGGFVTLYPTSYIYGPEHLATVAGVMFSSFIPGTLVGPPIAGAILDKHTSVNGKINFLSVQIYGGCWMLALA</sequence>